<dbReference type="OrthoDB" id="4183124at2759"/>
<dbReference type="EMBL" id="GG692432">
    <property type="protein sequence ID" value="EER37895.1"/>
    <property type="molecule type" value="Genomic_DNA"/>
</dbReference>
<dbReference type="OMA" id="AREPMPN"/>
<sequence>MANQSLLNYLMVAPPGLPTQSTNKTPNTTNPHYSWKDITSVNPWPQFTYTNIMQRFGAMLQQIQIAREPMPNSPAQAIATEPMFAARFITYIQIDIGDAASIINNFRPDLAFFQAGSVLHTSPNRCPGDLKVSWKWASGYRMAPDEGDRKEYYQVLSQVNFYMKQNYSRYGYILSDTELVPIKRLDGNGSLLVAQAIPWEAEGPGRLTILLGLWYLGMLASADNDWRLP</sequence>
<reference evidence="2" key="1">
    <citation type="submission" date="2009-05" db="EMBL/GenBank/DDBJ databases">
        <title>The genome sequence of Ajellomyces capsulatus strain H143.</title>
        <authorList>
            <person name="Champion M."/>
            <person name="Cuomo C.A."/>
            <person name="Ma L.-J."/>
            <person name="Henn M.R."/>
            <person name="Sil A."/>
            <person name="Goldman B."/>
            <person name="Young S.K."/>
            <person name="Kodira C.D."/>
            <person name="Zeng Q."/>
            <person name="Koehrsen M."/>
            <person name="Alvarado L."/>
            <person name="Berlin A.M."/>
            <person name="Borenstein D."/>
            <person name="Chen Z."/>
            <person name="Engels R."/>
            <person name="Freedman E."/>
            <person name="Gellesch M."/>
            <person name="Goldberg J."/>
            <person name="Griggs A."/>
            <person name="Gujja S."/>
            <person name="Heiman D.I."/>
            <person name="Hepburn T.A."/>
            <person name="Howarth C."/>
            <person name="Jen D."/>
            <person name="Larson L."/>
            <person name="Lewis B."/>
            <person name="Mehta T."/>
            <person name="Park D."/>
            <person name="Pearson M."/>
            <person name="Roberts A."/>
            <person name="Saif S."/>
            <person name="Shea T.D."/>
            <person name="Shenoy N."/>
            <person name="Sisk P."/>
            <person name="Stolte C."/>
            <person name="Sykes S."/>
            <person name="Walk T."/>
            <person name="White J."/>
            <person name="Yandava C."/>
            <person name="Klein B."/>
            <person name="McEwen J.G."/>
            <person name="Puccia R."/>
            <person name="Goldman G.H."/>
            <person name="Felipe M.S."/>
            <person name="Nino-Vega G."/>
            <person name="San-Blas G."/>
            <person name="Taylor J.W."/>
            <person name="Mendoza L."/>
            <person name="Galagan J.E."/>
            <person name="Nusbaum C."/>
            <person name="Birren B.W."/>
        </authorList>
    </citation>
    <scope>NUCLEOTIDE SEQUENCE [LARGE SCALE GENOMIC DNA]</scope>
    <source>
        <strain evidence="2">H143</strain>
    </source>
</reference>
<dbReference type="HOGENOM" id="CLU_093534_0_0_1"/>
<evidence type="ECO:0000313" key="2">
    <source>
        <dbReference type="Proteomes" id="UP000002624"/>
    </source>
</evidence>
<organism evidence="1 2">
    <name type="scientific">Ajellomyces capsulatus (strain H143)</name>
    <name type="common">Darling's disease fungus</name>
    <name type="synonym">Histoplasma capsulatum</name>
    <dbReference type="NCBI Taxonomy" id="544712"/>
    <lineage>
        <taxon>Eukaryota</taxon>
        <taxon>Fungi</taxon>
        <taxon>Dikarya</taxon>
        <taxon>Ascomycota</taxon>
        <taxon>Pezizomycotina</taxon>
        <taxon>Eurotiomycetes</taxon>
        <taxon>Eurotiomycetidae</taxon>
        <taxon>Onygenales</taxon>
        <taxon>Ajellomycetaceae</taxon>
        <taxon>Histoplasma</taxon>
    </lineage>
</organism>
<name>C6HN49_AJECH</name>
<proteinExistence type="predicted"/>
<evidence type="ECO:0000313" key="1">
    <source>
        <dbReference type="EMBL" id="EER37895.1"/>
    </source>
</evidence>
<protein>
    <submittedName>
        <fullName evidence="1">Uncharacterized protein</fullName>
    </submittedName>
</protein>
<dbReference type="STRING" id="544712.C6HN49"/>
<gene>
    <name evidence="1" type="ORF">HCDG_07630</name>
</gene>
<accession>C6HN49</accession>
<dbReference type="AlphaFoldDB" id="C6HN49"/>
<dbReference type="VEuPathDB" id="FungiDB:HCDG_07630"/>
<dbReference type="Proteomes" id="UP000002624">
    <property type="component" value="Unassembled WGS sequence"/>
</dbReference>